<dbReference type="AlphaFoldDB" id="A0A370TIW6"/>
<feature type="transmembrane region" description="Helical" evidence="1">
    <location>
        <begin position="12"/>
        <end position="32"/>
    </location>
</feature>
<accession>A0A370TIW6</accession>
<evidence type="ECO:0000313" key="3">
    <source>
        <dbReference type="Proteomes" id="UP000254866"/>
    </source>
</evidence>
<comment type="caution">
    <text evidence="2">The sequence shown here is derived from an EMBL/GenBank/DDBJ whole genome shotgun (WGS) entry which is preliminary data.</text>
</comment>
<feature type="transmembrane region" description="Helical" evidence="1">
    <location>
        <begin position="225"/>
        <end position="247"/>
    </location>
</feature>
<dbReference type="RefSeq" id="XP_031868105.1">
    <property type="nucleotide sequence ID" value="XM_032015836.1"/>
</dbReference>
<dbReference type="EMBL" id="NPIC01000006">
    <property type="protein sequence ID" value="RDL35282.1"/>
    <property type="molecule type" value="Genomic_DNA"/>
</dbReference>
<sequence>MPTMEGWNINALGMSYALTTISFVVIISRIVFRRLNHQKYLFDDYIVLHSMLLYTVITAVNSVVYYHGTNFSVNDPEHPKNVALDNLQHAVTGSRVVLVDMRCGLLYHPGPKAPALGLTAIQLFYFPRVLPVERVDIGVAGALLGITWVIGMLAIFMGCMPLRQYWQVLPNTPECARAIVSTIISGAVGTFYDIPGKFASDGVLDERTHKYAPIDNTSTGNCPRLAIKLSVALLAIFSVPTLIAIAYRMFTVIGIRPGWQANDLVLKQVECFAMIAEQKGRASSIGPRAEIERPIQLHQGPLPKAQQALPEARQQAQVKAAAYCRKEDEQIPIIYQIVQEYQATPEQLVVHYLLVLV</sequence>
<evidence type="ECO:0000313" key="2">
    <source>
        <dbReference type="EMBL" id="RDL35282.1"/>
    </source>
</evidence>
<protein>
    <recommendedName>
        <fullName evidence="4">Integral membrane protein</fullName>
    </recommendedName>
</protein>
<organism evidence="2 3">
    <name type="scientific">Venustampulla echinocandica</name>
    <dbReference type="NCBI Taxonomy" id="2656787"/>
    <lineage>
        <taxon>Eukaryota</taxon>
        <taxon>Fungi</taxon>
        <taxon>Dikarya</taxon>
        <taxon>Ascomycota</taxon>
        <taxon>Pezizomycotina</taxon>
        <taxon>Leotiomycetes</taxon>
        <taxon>Helotiales</taxon>
        <taxon>Pleuroascaceae</taxon>
        <taxon>Venustampulla</taxon>
    </lineage>
</organism>
<evidence type="ECO:0008006" key="4">
    <source>
        <dbReference type="Google" id="ProtNLM"/>
    </source>
</evidence>
<evidence type="ECO:0000256" key="1">
    <source>
        <dbReference type="SAM" id="Phobius"/>
    </source>
</evidence>
<dbReference type="GeneID" id="43600062"/>
<keyword evidence="1" id="KW-1133">Transmembrane helix</keyword>
<dbReference type="Proteomes" id="UP000254866">
    <property type="component" value="Unassembled WGS sequence"/>
</dbReference>
<name>A0A370TIW6_9HELO</name>
<dbReference type="STRING" id="2656787.A0A370TIW6"/>
<gene>
    <name evidence="2" type="ORF">BP5553_07213</name>
</gene>
<proteinExistence type="predicted"/>
<keyword evidence="1" id="KW-0812">Transmembrane</keyword>
<keyword evidence="1" id="KW-0472">Membrane</keyword>
<keyword evidence="3" id="KW-1185">Reference proteome</keyword>
<feature type="transmembrane region" description="Helical" evidence="1">
    <location>
        <begin position="44"/>
        <end position="66"/>
    </location>
</feature>
<dbReference type="OrthoDB" id="5378633at2759"/>
<feature type="transmembrane region" description="Helical" evidence="1">
    <location>
        <begin position="137"/>
        <end position="162"/>
    </location>
</feature>
<reference evidence="2 3" key="1">
    <citation type="journal article" date="2018" name="IMA Fungus">
        <title>IMA Genome-F 9: Draft genome sequence of Annulohypoxylon stygium, Aspergillus mulundensis, Berkeleyomyces basicola (syn. Thielaviopsis basicola), Ceratocystis smalleyi, two Cercospora beticola strains, Coleophoma cylindrospora, Fusarium fracticaudum, Phialophora cf. hyalina, and Morchella septimelata.</title>
        <authorList>
            <person name="Wingfield B.D."/>
            <person name="Bills G.F."/>
            <person name="Dong Y."/>
            <person name="Huang W."/>
            <person name="Nel W.J."/>
            <person name="Swalarsk-Parry B.S."/>
            <person name="Vaghefi N."/>
            <person name="Wilken P.M."/>
            <person name="An Z."/>
            <person name="de Beer Z.W."/>
            <person name="De Vos L."/>
            <person name="Chen L."/>
            <person name="Duong T.A."/>
            <person name="Gao Y."/>
            <person name="Hammerbacher A."/>
            <person name="Kikkert J.R."/>
            <person name="Li Y."/>
            <person name="Li H."/>
            <person name="Li K."/>
            <person name="Li Q."/>
            <person name="Liu X."/>
            <person name="Ma X."/>
            <person name="Naidoo K."/>
            <person name="Pethybridge S.J."/>
            <person name="Sun J."/>
            <person name="Steenkamp E.T."/>
            <person name="van der Nest M.A."/>
            <person name="van Wyk S."/>
            <person name="Wingfield M.J."/>
            <person name="Xiong C."/>
            <person name="Yue Q."/>
            <person name="Zhang X."/>
        </authorList>
    </citation>
    <scope>NUCLEOTIDE SEQUENCE [LARGE SCALE GENOMIC DNA]</scope>
    <source>
        <strain evidence="2 3">BP 5553</strain>
    </source>
</reference>